<keyword evidence="1" id="KW-0812">Transmembrane</keyword>
<evidence type="ECO:0000256" key="1">
    <source>
        <dbReference type="SAM" id="Phobius"/>
    </source>
</evidence>
<keyword evidence="1" id="KW-1133">Transmembrane helix</keyword>
<dbReference type="Proteomes" id="UP001279553">
    <property type="component" value="Unassembled WGS sequence"/>
</dbReference>
<gene>
    <name evidence="2" type="ORF">SIL87_12685</name>
</gene>
<dbReference type="AlphaFoldDB" id="A0AAW9DTF3"/>
<dbReference type="InterPro" id="IPR046513">
    <property type="entry name" value="DUF6691"/>
</dbReference>
<keyword evidence="1" id="KW-0472">Membrane</keyword>
<comment type="caution">
    <text evidence="2">The sequence shown here is derived from an EMBL/GenBank/DDBJ whole genome shotgun (WGS) entry which is preliminary data.</text>
</comment>
<feature type="transmembrane region" description="Helical" evidence="1">
    <location>
        <begin position="110"/>
        <end position="133"/>
    </location>
</feature>
<organism evidence="2 3">
    <name type="scientific">Acidiphilium acidophilum</name>
    <name type="common">Thiobacillus acidophilus</name>
    <dbReference type="NCBI Taxonomy" id="76588"/>
    <lineage>
        <taxon>Bacteria</taxon>
        <taxon>Pseudomonadati</taxon>
        <taxon>Pseudomonadota</taxon>
        <taxon>Alphaproteobacteria</taxon>
        <taxon>Acetobacterales</taxon>
        <taxon>Acidocellaceae</taxon>
        <taxon>Acidiphilium</taxon>
    </lineage>
</organism>
<keyword evidence="3" id="KW-1185">Reference proteome</keyword>
<dbReference type="Pfam" id="PF20398">
    <property type="entry name" value="DUF6691"/>
    <property type="match status" value="1"/>
</dbReference>
<sequence length="148" mass="15220">MRVLIALVAGVLFSAGLLISGMGDPAKLLNFLSIGPRWDPSVAVVMGAGAAVMALGFLTARSLRKPLFTDAFAVLPRHGINLRLVGGAAMFGLGWGLMGLCPGPAVADLVLHPGPVGLFIVPMIIGIWGYRLFNKSKSAAAARVGVSA</sequence>
<feature type="transmembrane region" description="Helical" evidence="1">
    <location>
        <begin position="42"/>
        <end position="60"/>
    </location>
</feature>
<reference evidence="2 3" key="1">
    <citation type="submission" date="2023-11" db="EMBL/GenBank/DDBJ databases">
        <title>MicrobeMod: A computational toolkit for identifying prokaryotic methylation and restriction-modification with nanopore sequencing.</title>
        <authorList>
            <person name="Crits-Christoph A."/>
            <person name="Kang S.C."/>
            <person name="Lee H."/>
            <person name="Ostrov N."/>
        </authorList>
    </citation>
    <scope>NUCLEOTIDE SEQUENCE [LARGE SCALE GENOMIC DNA]</scope>
    <source>
        <strain evidence="2 3">DSMZ 700</strain>
    </source>
</reference>
<evidence type="ECO:0000313" key="2">
    <source>
        <dbReference type="EMBL" id="MDX5931623.1"/>
    </source>
</evidence>
<dbReference type="RefSeq" id="WP_319614525.1">
    <property type="nucleotide sequence ID" value="NZ_JAWXYB010000018.1"/>
</dbReference>
<accession>A0AAW9DTF3</accession>
<proteinExistence type="predicted"/>
<evidence type="ECO:0000313" key="3">
    <source>
        <dbReference type="Proteomes" id="UP001279553"/>
    </source>
</evidence>
<protein>
    <submittedName>
        <fullName evidence="2">DUF6691 family protein</fullName>
    </submittedName>
</protein>
<name>A0AAW9DTF3_ACIAO</name>
<dbReference type="EMBL" id="JAWXYB010000018">
    <property type="protein sequence ID" value="MDX5931623.1"/>
    <property type="molecule type" value="Genomic_DNA"/>
</dbReference>
<feature type="transmembrane region" description="Helical" evidence="1">
    <location>
        <begin position="80"/>
        <end position="98"/>
    </location>
</feature>